<feature type="transmembrane region" description="Helical" evidence="2">
    <location>
        <begin position="1110"/>
        <end position="1132"/>
    </location>
</feature>
<dbReference type="InterPro" id="IPR003598">
    <property type="entry name" value="Ig_sub2"/>
</dbReference>
<feature type="region of interest" description="Disordered" evidence="1">
    <location>
        <begin position="1142"/>
        <end position="1171"/>
    </location>
</feature>
<feature type="domain" description="Ig-like" evidence="3">
    <location>
        <begin position="792"/>
        <end position="878"/>
    </location>
</feature>
<dbReference type="InterPro" id="IPR036179">
    <property type="entry name" value="Ig-like_dom_sf"/>
</dbReference>
<feature type="transmembrane region" description="Helical" evidence="2">
    <location>
        <begin position="726"/>
        <end position="749"/>
    </location>
</feature>
<keyword evidence="5" id="KW-1185">Reference proteome</keyword>
<sequence length="1214" mass="136964">MGLCCKSQEVVYGSDVSLRCEVSVLSETSILQWEKDGQQTSNTTLMYNNSAYIILHSVDKHNEGKYYCRLTEDGKVETVRIHMLNVTSHSYNGNNRNSHVIYKQSSNNSDVSLICKSKKDYHRLKWTWESRPKSQIDLVAVEKGKEVQVKGPIKPGRNTSTSYDGHFFIFHISPVNFSHSGTYRCITNDQNDNPYTATILRTIRVSVEPPNGVLRNQSVVLNCELSEVTDSVTLVWLRMEGNKGVLVKQQIMTEKNNNLQLTVNLSSYKTDLLHWQCAVFTENTLRALAPKTIILTSSTTNAPKDTMTKDSHLHIVISVACAVTISVLILLGLLVLKCQQKTDEGRIAGIKSQEDEDIHYTSVTVAGSSQGTDRWFKTKHASSEVLDRESAVIYSDVKTKFHAIEYPPVQTDQTQNEVLHGSDVSLRCDVPLLSESSTLHWEKDGEQTSNTTLMYNNSAYIILHTVDKRTEGKYYCRLLEDGRIETVRIHTLNVTQNSYNGNTKTPTIYRQSSSNSDILLICKSRKQYESLKWTWEQRANSQIDLIAFEKGIKVQLKGPIKPGRHSSTIYNSQALIFHISPLNFNYGGTYRCITEKSIYTTIILRTIRVSVELPDGVLRNQSVVLTCELSEVTESVTLVWLRMEGKRGVLVKQQIMTEKNKKLRVTVNLSSDETDLLQWQCAVFTDNTLRALAPISNLTSSTTNAPSTSAETVTKQEDIMIEDSHLHIVTIVVCAVSVSVLILLGVLIFKCQQKTGADMWSKTKYISSEMLDCSTTVIYSANTAQLLANERPPVQKVQTRNEVLHGSDVSLRCDVPLLSESSTLHWEKDGEQTSNTTLMYNNSAYIILHTVDEHDQGKYYCKLLENGEVKTVRSHTLNVTSTSYNGNIKNPTIYRQSSSNSDVLLICKSKKQYESLKWTWEQRPNSQIDLIAFEKGIQLRLKGPIKPGRHSSTTYNSQALIFHISPLNFNHGGTYRCITETGIYTTIIIRTIRVSVEPSDGVLRNQSMVLTCELSEGTDSVTLVWLRMEGNKGVLAKQQIMTEKNKKLRVTMNLSSDETDLLQWQCAVFTDNTLRALAPITNSLTSSTTNAPSTSAETVTKQAGNKHGKHTLSCVLTLFIGILLGALLYYCYRKRKSMQSNPQESEPVYINISQMRNDRERSSTLGNRENSPKIYRNIRRNRYGKTNINKRDETPVTSDVTYATIYFNKSRLQT</sequence>
<organism evidence="4 5">
    <name type="scientific">Cirrhinus molitorella</name>
    <name type="common">mud carp</name>
    <dbReference type="NCBI Taxonomy" id="172907"/>
    <lineage>
        <taxon>Eukaryota</taxon>
        <taxon>Metazoa</taxon>
        <taxon>Chordata</taxon>
        <taxon>Craniata</taxon>
        <taxon>Vertebrata</taxon>
        <taxon>Euteleostomi</taxon>
        <taxon>Actinopterygii</taxon>
        <taxon>Neopterygii</taxon>
        <taxon>Teleostei</taxon>
        <taxon>Ostariophysi</taxon>
        <taxon>Cypriniformes</taxon>
        <taxon>Cyprinidae</taxon>
        <taxon>Labeoninae</taxon>
        <taxon>Labeonini</taxon>
        <taxon>Cirrhinus</taxon>
    </lineage>
</organism>
<feature type="domain" description="Ig-like" evidence="3">
    <location>
        <begin position="1005"/>
        <end position="1085"/>
    </location>
</feature>
<feature type="domain" description="Ig-like" evidence="3">
    <location>
        <begin position="891"/>
        <end position="995"/>
    </location>
</feature>
<dbReference type="Proteomes" id="UP001558613">
    <property type="component" value="Unassembled WGS sequence"/>
</dbReference>
<feature type="transmembrane region" description="Helical" evidence="2">
    <location>
        <begin position="313"/>
        <end position="336"/>
    </location>
</feature>
<evidence type="ECO:0000313" key="4">
    <source>
        <dbReference type="EMBL" id="KAL1267819.1"/>
    </source>
</evidence>
<evidence type="ECO:0000256" key="2">
    <source>
        <dbReference type="SAM" id="Phobius"/>
    </source>
</evidence>
<protein>
    <recommendedName>
        <fullName evidence="3">Ig-like domain-containing protein</fullName>
    </recommendedName>
</protein>
<keyword evidence="2" id="KW-0472">Membrane</keyword>
<dbReference type="EMBL" id="JAYMGO010000009">
    <property type="protein sequence ID" value="KAL1267819.1"/>
    <property type="molecule type" value="Genomic_DNA"/>
</dbReference>
<dbReference type="SUPFAM" id="SSF48726">
    <property type="entry name" value="Immunoglobulin"/>
    <property type="match status" value="5"/>
</dbReference>
<feature type="domain" description="Ig-like" evidence="3">
    <location>
        <begin position="1"/>
        <end position="82"/>
    </location>
</feature>
<feature type="domain" description="Ig-like" evidence="3">
    <location>
        <begin position="620"/>
        <end position="696"/>
    </location>
</feature>
<dbReference type="InterPro" id="IPR003599">
    <property type="entry name" value="Ig_sub"/>
</dbReference>
<dbReference type="Gene3D" id="2.60.40.10">
    <property type="entry name" value="Immunoglobulins"/>
    <property type="match status" value="5"/>
</dbReference>
<feature type="domain" description="Ig-like" evidence="3">
    <location>
        <begin position="407"/>
        <end position="495"/>
    </location>
</feature>
<evidence type="ECO:0000256" key="1">
    <source>
        <dbReference type="SAM" id="MobiDB-lite"/>
    </source>
</evidence>
<dbReference type="InterPro" id="IPR007110">
    <property type="entry name" value="Ig-like_dom"/>
</dbReference>
<evidence type="ECO:0000313" key="5">
    <source>
        <dbReference type="Proteomes" id="UP001558613"/>
    </source>
</evidence>
<comment type="caution">
    <text evidence="4">The sequence shown here is derived from an EMBL/GenBank/DDBJ whole genome shotgun (WGS) entry which is preliminary data.</text>
</comment>
<reference evidence="4 5" key="1">
    <citation type="submission" date="2023-09" db="EMBL/GenBank/DDBJ databases">
        <authorList>
            <person name="Wang M."/>
        </authorList>
    </citation>
    <scope>NUCLEOTIDE SEQUENCE [LARGE SCALE GENOMIC DNA]</scope>
    <source>
        <strain evidence="4">GT-2023</strain>
        <tissue evidence="4">Liver</tissue>
    </source>
</reference>
<keyword evidence="2" id="KW-1133">Transmembrane helix</keyword>
<dbReference type="Pfam" id="PF13927">
    <property type="entry name" value="Ig_3"/>
    <property type="match status" value="2"/>
</dbReference>
<dbReference type="SMART" id="SM00409">
    <property type="entry name" value="IG"/>
    <property type="match status" value="6"/>
</dbReference>
<dbReference type="PANTHER" id="PTHR46958:SF1">
    <property type="entry name" value="B-CELL RECEPTOR CD22"/>
    <property type="match status" value="1"/>
</dbReference>
<dbReference type="PANTHER" id="PTHR46958">
    <property type="entry name" value="B-CELL RECEPTOR CD22"/>
    <property type="match status" value="1"/>
</dbReference>
<evidence type="ECO:0000259" key="3">
    <source>
        <dbReference type="PROSITE" id="PS50835"/>
    </source>
</evidence>
<dbReference type="PROSITE" id="PS50835">
    <property type="entry name" value="IG_LIKE"/>
    <property type="match status" value="7"/>
</dbReference>
<keyword evidence="2" id="KW-0812">Transmembrane</keyword>
<dbReference type="SMART" id="SM00408">
    <property type="entry name" value="IGc2"/>
    <property type="match status" value="5"/>
</dbReference>
<accession>A0ABR3MT63</accession>
<feature type="domain" description="Ig-like" evidence="3">
    <location>
        <begin position="194"/>
        <end position="294"/>
    </location>
</feature>
<gene>
    <name evidence="4" type="ORF">QQF64_033182</name>
</gene>
<proteinExistence type="predicted"/>
<name>A0ABR3MT63_9TELE</name>
<dbReference type="InterPro" id="IPR013783">
    <property type="entry name" value="Ig-like_fold"/>
</dbReference>